<dbReference type="EMBL" id="NVSR01000061">
    <property type="protein sequence ID" value="PCI27401.1"/>
    <property type="molecule type" value="Genomic_DNA"/>
</dbReference>
<evidence type="ECO:0000256" key="5">
    <source>
        <dbReference type="ARBA" id="ARBA00022692"/>
    </source>
</evidence>
<keyword evidence="6" id="KW-0653">Protein transport</keyword>
<dbReference type="PANTHER" id="PTHR33909:SF1">
    <property type="entry name" value="SEC TRANSLOCON ACCESSORY COMPLEX SUBUNIT YAJC"/>
    <property type="match status" value="1"/>
</dbReference>
<comment type="subcellular location">
    <subcellularLocation>
        <location evidence="1">Cell membrane</location>
        <topology evidence="1">Single-pass membrane protein</topology>
    </subcellularLocation>
</comment>
<reference evidence="12" key="1">
    <citation type="submission" date="2017-08" db="EMBL/GenBank/DDBJ databases">
        <title>A dynamic microbial community with high functional redundancy inhabits the cold, oxic subseafloor aquifer.</title>
        <authorList>
            <person name="Tully B.J."/>
            <person name="Wheat C.G."/>
            <person name="Glazer B.T."/>
            <person name="Huber J.A."/>
        </authorList>
    </citation>
    <scope>NUCLEOTIDE SEQUENCE [LARGE SCALE GENOMIC DNA]</scope>
</reference>
<dbReference type="SMART" id="SM01323">
    <property type="entry name" value="YajC"/>
    <property type="match status" value="1"/>
</dbReference>
<accession>A0A2A4T251</accession>
<keyword evidence="5 10" id="KW-0812">Transmembrane</keyword>
<comment type="similarity">
    <text evidence="2">Belongs to the YajC family.</text>
</comment>
<keyword evidence="9 10" id="KW-0472">Membrane</keyword>
<name>A0A2A4T251_9DELT</name>
<dbReference type="PANTHER" id="PTHR33909">
    <property type="entry name" value="SEC TRANSLOCON ACCESSORY COMPLEX SUBUNIT YAJC"/>
    <property type="match status" value="1"/>
</dbReference>
<evidence type="ECO:0000256" key="8">
    <source>
        <dbReference type="ARBA" id="ARBA00023010"/>
    </source>
</evidence>
<dbReference type="NCBIfam" id="TIGR00739">
    <property type="entry name" value="yajC"/>
    <property type="match status" value="1"/>
</dbReference>
<dbReference type="PRINTS" id="PR01853">
    <property type="entry name" value="YAJCTRNLCASE"/>
</dbReference>
<dbReference type="GO" id="GO:0005886">
    <property type="term" value="C:plasma membrane"/>
    <property type="evidence" value="ECO:0007669"/>
    <property type="project" value="UniProtKB-SubCell"/>
</dbReference>
<dbReference type="Proteomes" id="UP000218113">
    <property type="component" value="Unassembled WGS sequence"/>
</dbReference>
<proteinExistence type="inferred from homology"/>
<evidence type="ECO:0000256" key="2">
    <source>
        <dbReference type="ARBA" id="ARBA00006742"/>
    </source>
</evidence>
<keyword evidence="8" id="KW-0811">Translocation</keyword>
<evidence type="ECO:0000313" key="12">
    <source>
        <dbReference type="Proteomes" id="UP000218113"/>
    </source>
</evidence>
<evidence type="ECO:0000256" key="4">
    <source>
        <dbReference type="ARBA" id="ARBA00022475"/>
    </source>
</evidence>
<keyword evidence="3" id="KW-0813">Transport</keyword>
<evidence type="ECO:0000256" key="6">
    <source>
        <dbReference type="ARBA" id="ARBA00022927"/>
    </source>
</evidence>
<evidence type="ECO:0000256" key="3">
    <source>
        <dbReference type="ARBA" id="ARBA00022448"/>
    </source>
</evidence>
<dbReference type="GO" id="GO:0015031">
    <property type="term" value="P:protein transport"/>
    <property type="evidence" value="ECO:0007669"/>
    <property type="project" value="UniProtKB-KW"/>
</dbReference>
<evidence type="ECO:0000256" key="9">
    <source>
        <dbReference type="ARBA" id="ARBA00023136"/>
    </source>
</evidence>
<protein>
    <submittedName>
        <fullName evidence="11">Preprotein translocase subunit YajC</fullName>
    </submittedName>
</protein>
<evidence type="ECO:0000256" key="10">
    <source>
        <dbReference type="SAM" id="Phobius"/>
    </source>
</evidence>
<organism evidence="11 12">
    <name type="scientific">SAR324 cluster bacterium</name>
    <dbReference type="NCBI Taxonomy" id="2024889"/>
    <lineage>
        <taxon>Bacteria</taxon>
        <taxon>Deltaproteobacteria</taxon>
        <taxon>SAR324 cluster</taxon>
    </lineage>
</organism>
<sequence length="142" mass="15865">MVLGSKGPFFLTLKCQPSSASLYIFKFYSRLRETPMFSLIPEVHAMSPQAGSQPGVMGQVVLFGVIFAIFYFLVIRPQQKKAKNLDKMITSLGKGDQVVTSSGIYGTVNKFFGDKDYLMLEIAEKTVIKVKKSQITEIVKKK</sequence>
<comment type="caution">
    <text evidence="11">The sequence shown here is derived from an EMBL/GenBank/DDBJ whole genome shotgun (WGS) entry which is preliminary data.</text>
</comment>
<dbReference type="InterPro" id="IPR003849">
    <property type="entry name" value="Preprotein_translocase_YajC"/>
</dbReference>
<gene>
    <name evidence="11" type="primary">yajC</name>
    <name evidence="11" type="ORF">COB67_08590</name>
</gene>
<dbReference type="Pfam" id="PF02699">
    <property type="entry name" value="YajC"/>
    <property type="match status" value="1"/>
</dbReference>
<evidence type="ECO:0000313" key="11">
    <source>
        <dbReference type="EMBL" id="PCI27401.1"/>
    </source>
</evidence>
<keyword evidence="4" id="KW-1003">Cell membrane</keyword>
<dbReference type="AlphaFoldDB" id="A0A2A4T251"/>
<keyword evidence="7 10" id="KW-1133">Transmembrane helix</keyword>
<evidence type="ECO:0000256" key="1">
    <source>
        <dbReference type="ARBA" id="ARBA00004162"/>
    </source>
</evidence>
<evidence type="ECO:0000256" key="7">
    <source>
        <dbReference type="ARBA" id="ARBA00022989"/>
    </source>
</evidence>
<feature type="transmembrane region" description="Helical" evidence="10">
    <location>
        <begin position="56"/>
        <end position="75"/>
    </location>
</feature>